<keyword evidence="2" id="KW-0282">Flagellum</keyword>
<evidence type="ECO:0000313" key="2">
    <source>
        <dbReference type="EMBL" id="MBV7258933.1"/>
    </source>
</evidence>
<feature type="domain" description="Flagellar motor switch protein FliN-like C-terminal" evidence="1">
    <location>
        <begin position="244"/>
        <end position="307"/>
    </location>
</feature>
<evidence type="ECO:0000313" key="3">
    <source>
        <dbReference type="Proteomes" id="UP001138681"/>
    </source>
</evidence>
<dbReference type="Proteomes" id="UP001138681">
    <property type="component" value="Unassembled WGS sequence"/>
</dbReference>
<keyword evidence="2" id="KW-0969">Cilium</keyword>
<keyword evidence="3" id="KW-1185">Reference proteome</keyword>
<dbReference type="AlphaFoldDB" id="A0A9X1F420"/>
<dbReference type="EMBL" id="JAGSPC010000001">
    <property type="protein sequence ID" value="MBV7258933.1"/>
    <property type="molecule type" value="Genomic_DNA"/>
</dbReference>
<name>A0A9X1F420_9SPHN</name>
<keyword evidence="2" id="KW-0966">Cell projection</keyword>
<sequence length="315" mass="33506">MSMELPTETVLAGARPLAQHCEQLAARGPRPEERAEALTLWRREFTRALSQDLEGLLAGDRPGVTIDEPEMISGSEVFSRIGPVAANSLLRCGIDERTVLFSIDWPTAIALTDRSFGGEGVPGKEPPEQLPRSAALLVDQLSASIAQAITRAGIGEAGDLEATTLTGDVIVRSESASRLKPFGPDCNCQLFSLRILAGKDKHWDALIAVPDETLDALLPGAKTVKSDRPAASPEQAARTAPFSGIPLGLGAVLAEFELSLNRLDDLAPGDQIPLSVARDIPLRLGDEIIAHGSLGSLEDRMAVRITRFPDQGALS</sequence>
<dbReference type="Pfam" id="PF01052">
    <property type="entry name" value="FliMN_C"/>
    <property type="match status" value="1"/>
</dbReference>
<reference evidence="2" key="1">
    <citation type="submission" date="2021-04" db="EMBL/GenBank/DDBJ databases">
        <authorList>
            <person name="Pira H."/>
            <person name="Risdian C."/>
            <person name="Wink J."/>
        </authorList>
    </citation>
    <scope>NUCLEOTIDE SEQUENCE</scope>
    <source>
        <strain evidence="2">WH158</strain>
    </source>
</reference>
<comment type="caution">
    <text evidence="2">The sequence shown here is derived from an EMBL/GenBank/DDBJ whole genome shotgun (WGS) entry which is preliminary data.</text>
</comment>
<evidence type="ECO:0000259" key="1">
    <source>
        <dbReference type="Pfam" id="PF01052"/>
    </source>
</evidence>
<proteinExistence type="predicted"/>
<protein>
    <submittedName>
        <fullName evidence="2">FliM/FliN family flagellar motor switch protein</fullName>
    </submittedName>
</protein>
<organism evidence="2 3">
    <name type="scientific">Erythrobacter crassostreae</name>
    <dbReference type="NCBI Taxonomy" id="2828328"/>
    <lineage>
        <taxon>Bacteria</taxon>
        <taxon>Pseudomonadati</taxon>
        <taxon>Pseudomonadota</taxon>
        <taxon>Alphaproteobacteria</taxon>
        <taxon>Sphingomonadales</taxon>
        <taxon>Erythrobacteraceae</taxon>
        <taxon>Erythrobacter/Porphyrobacter group</taxon>
        <taxon>Erythrobacter</taxon>
    </lineage>
</organism>
<dbReference type="InterPro" id="IPR001543">
    <property type="entry name" value="FliN-like_C"/>
</dbReference>
<gene>
    <name evidence="2" type="ORF">KCG46_04980</name>
</gene>
<accession>A0A9X1F420</accession>
<dbReference type="RefSeq" id="WP_218404192.1">
    <property type="nucleotide sequence ID" value="NZ_JAGSPC010000001.1"/>
</dbReference>